<organism evidence="1 2">
    <name type="scientific">Azospirillum brasilense</name>
    <dbReference type="NCBI Taxonomy" id="192"/>
    <lineage>
        <taxon>Bacteria</taxon>
        <taxon>Pseudomonadati</taxon>
        <taxon>Pseudomonadota</taxon>
        <taxon>Alphaproteobacteria</taxon>
        <taxon>Rhodospirillales</taxon>
        <taxon>Azospirillaceae</taxon>
        <taxon>Azospirillum</taxon>
    </lineage>
</organism>
<evidence type="ECO:0000313" key="2">
    <source>
        <dbReference type="Proteomes" id="UP000298693"/>
    </source>
</evidence>
<dbReference type="InterPro" id="IPR044926">
    <property type="entry name" value="RGS_subdomain_2"/>
</dbReference>
<protein>
    <submittedName>
        <fullName evidence="1">Uncharacterized protein</fullName>
    </submittedName>
</protein>
<dbReference type="AlphaFoldDB" id="A0A4D8QTQ4"/>
<dbReference type="EMBL" id="CP032345">
    <property type="protein sequence ID" value="QCO14355.1"/>
    <property type="molecule type" value="Genomic_DNA"/>
</dbReference>
<evidence type="ECO:0000313" key="1">
    <source>
        <dbReference type="EMBL" id="QCO14355.1"/>
    </source>
</evidence>
<gene>
    <name evidence="1" type="ORF">D3869_03440</name>
</gene>
<dbReference type="Gene3D" id="1.10.167.10">
    <property type="entry name" value="Regulator of G-protein Signalling 4, domain 2"/>
    <property type="match status" value="1"/>
</dbReference>
<dbReference type="Proteomes" id="UP000298693">
    <property type="component" value="Chromosome"/>
</dbReference>
<dbReference type="InterPro" id="IPR036305">
    <property type="entry name" value="RGS_sf"/>
</dbReference>
<dbReference type="SUPFAM" id="SSF48097">
    <property type="entry name" value="Regulator of G-protein signaling, RGS"/>
    <property type="match status" value="1"/>
</dbReference>
<sequence>MTVAKSYLASWKKAKDRFEKTTGKKKPDPKSRFGKLFSKISSTGLEGALKSYDAATTVQDAQKHARAFQSAASGYIPTLDAAGKAAKQDGDAVYAEACADMVASLNKIAGSVVTDLERFDGLPKTIEGYFKSPYWFKLLHKVAKQEMSLENVELYDKILKGKLSKAEPAEEAYKEYVAVRSPKEVNIGSGTRSACKKCADQGAWTAMPWDKVAKDLGVNLADTIGRLHSALAKGEI</sequence>
<reference evidence="1 2" key="1">
    <citation type="submission" date="2018-09" db="EMBL/GenBank/DDBJ databases">
        <title>Whole genome based analysis of evolution and adaptive divergence in Indian and Brazilian strains of Azospirillum brasilense.</title>
        <authorList>
            <person name="Singh C."/>
            <person name="Tripathi A.K."/>
        </authorList>
    </citation>
    <scope>NUCLEOTIDE SEQUENCE [LARGE SCALE GENOMIC DNA]</scope>
    <source>
        <strain evidence="1 2">MTCC4039</strain>
    </source>
</reference>
<proteinExistence type="predicted"/>
<accession>A0A4D8QTQ4</accession>
<name>A0A4D8QTQ4_AZOBR</name>